<keyword evidence="2" id="KW-1133">Transmembrane helix</keyword>
<evidence type="ECO:0000256" key="2">
    <source>
        <dbReference type="SAM" id="Phobius"/>
    </source>
</evidence>
<accession>A0ABQ8MKR5</accession>
<dbReference type="EMBL" id="JACTAM010000006">
    <property type="protein sequence ID" value="KAI2663442.1"/>
    <property type="molecule type" value="Genomic_DNA"/>
</dbReference>
<keyword evidence="4" id="KW-1185">Reference proteome</keyword>
<evidence type="ECO:0000313" key="4">
    <source>
        <dbReference type="Proteomes" id="UP000830375"/>
    </source>
</evidence>
<feature type="compositionally biased region" description="Basic and acidic residues" evidence="1">
    <location>
        <begin position="120"/>
        <end position="130"/>
    </location>
</feature>
<proteinExistence type="predicted"/>
<dbReference type="Proteomes" id="UP000830375">
    <property type="component" value="Unassembled WGS sequence"/>
</dbReference>
<reference evidence="3 4" key="1">
    <citation type="submission" date="2022-01" db="EMBL/GenBank/DDBJ databases">
        <title>A high-quality chromosome-level genome assembly of rohu carp, Labeo rohita.</title>
        <authorList>
            <person name="Arick M.A. II"/>
            <person name="Hsu C.-Y."/>
            <person name="Magbanua Z."/>
            <person name="Pechanova O."/>
            <person name="Grover C."/>
            <person name="Miller E."/>
            <person name="Thrash A."/>
            <person name="Ezzel L."/>
            <person name="Alam S."/>
            <person name="Benzie J."/>
            <person name="Hamilton M."/>
            <person name="Karsi A."/>
            <person name="Lawrence M.L."/>
            <person name="Peterson D.G."/>
        </authorList>
    </citation>
    <scope>NUCLEOTIDE SEQUENCE [LARGE SCALE GENOMIC DNA]</scope>
    <source>
        <strain evidence="4">BAU-BD-2019</strain>
        <tissue evidence="3">Blood</tissue>
    </source>
</reference>
<evidence type="ECO:0000313" key="3">
    <source>
        <dbReference type="EMBL" id="KAI2663442.1"/>
    </source>
</evidence>
<protein>
    <submittedName>
        <fullName evidence="3">Membrane-spanning 4-domains subfamily A member 4A</fullName>
    </submittedName>
</protein>
<keyword evidence="2" id="KW-0472">Membrane</keyword>
<name>A0ABQ8MKR5_LABRO</name>
<feature type="region of interest" description="Disordered" evidence="1">
    <location>
        <begin position="114"/>
        <end position="138"/>
    </location>
</feature>
<gene>
    <name evidence="3" type="ORF">H4Q32_011970</name>
</gene>
<organism evidence="3 4">
    <name type="scientific">Labeo rohita</name>
    <name type="common">Indian major carp</name>
    <name type="synonym">Cyprinus rohita</name>
    <dbReference type="NCBI Taxonomy" id="84645"/>
    <lineage>
        <taxon>Eukaryota</taxon>
        <taxon>Metazoa</taxon>
        <taxon>Chordata</taxon>
        <taxon>Craniata</taxon>
        <taxon>Vertebrata</taxon>
        <taxon>Euteleostomi</taxon>
        <taxon>Actinopterygii</taxon>
        <taxon>Neopterygii</taxon>
        <taxon>Teleostei</taxon>
        <taxon>Ostariophysi</taxon>
        <taxon>Cypriniformes</taxon>
        <taxon>Cyprinidae</taxon>
        <taxon>Labeoninae</taxon>
        <taxon>Labeonini</taxon>
        <taxon>Labeo</taxon>
    </lineage>
</organism>
<comment type="caution">
    <text evidence="3">The sequence shown here is derived from an EMBL/GenBank/DDBJ whole genome shotgun (WGS) entry which is preliminary data.</text>
</comment>
<feature type="transmembrane region" description="Helical" evidence="2">
    <location>
        <begin position="46"/>
        <end position="68"/>
    </location>
</feature>
<sequence length="138" mass="15402">MNVVSAISSGIAILTFALEVQYGLYRLYGKYESACTYPLRLHSIGISGLLLVLSFLQFIISIILSSFACKAICFCLPRVDPHEPFYSLPVPLSNCSSTVDYVNMNMTSVVNGHRVLPPTPRDKTNQKNETEYEQPTFD</sequence>
<feature type="transmembrane region" description="Helical" evidence="2">
    <location>
        <begin position="6"/>
        <end position="25"/>
    </location>
</feature>
<keyword evidence="2" id="KW-0812">Transmembrane</keyword>
<evidence type="ECO:0000256" key="1">
    <source>
        <dbReference type="SAM" id="MobiDB-lite"/>
    </source>
</evidence>